<organism evidence="2 5">
    <name type="scientific">Bordetella genomosp. 1</name>
    <dbReference type="NCBI Taxonomy" id="1395607"/>
    <lineage>
        <taxon>Bacteria</taxon>
        <taxon>Pseudomonadati</taxon>
        <taxon>Pseudomonadota</taxon>
        <taxon>Betaproteobacteria</taxon>
        <taxon>Burkholderiales</taxon>
        <taxon>Alcaligenaceae</taxon>
        <taxon>Bordetella</taxon>
    </lineage>
</organism>
<gene>
    <name evidence="3" type="ORF">CAL27_08600</name>
    <name evidence="2" type="ORF">CEG14_21180</name>
</gene>
<protein>
    <submittedName>
        <fullName evidence="2">Uncharacterized protein</fullName>
    </submittedName>
</protein>
<evidence type="ECO:0000256" key="1">
    <source>
        <dbReference type="SAM" id="MobiDB-lite"/>
    </source>
</evidence>
<comment type="caution">
    <text evidence="2">The sequence shown here is derived from an EMBL/GenBank/DDBJ whole genome shotgun (WGS) entry which is preliminary data.</text>
</comment>
<reference evidence="3 4" key="1">
    <citation type="submission" date="2017-05" db="EMBL/GenBank/DDBJ databases">
        <title>Complete and WGS of Bordetella genogroups.</title>
        <authorList>
            <person name="Spilker T."/>
            <person name="Lipuma J."/>
        </authorList>
    </citation>
    <scope>NUCLEOTIDE SEQUENCE [LARGE SCALE GENOMIC DNA]</scope>
    <source>
        <strain evidence="3 4">AU9795</strain>
    </source>
</reference>
<dbReference type="OrthoDB" id="8665869at2"/>
<dbReference type="AlphaFoldDB" id="A0A261RVR6"/>
<feature type="compositionally biased region" description="Polar residues" evidence="1">
    <location>
        <begin position="1"/>
        <end position="13"/>
    </location>
</feature>
<evidence type="ECO:0000313" key="4">
    <source>
        <dbReference type="Proteomes" id="UP000216354"/>
    </source>
</evidence>
<reference evidence="2 5" key="2">
    <citation type="submission" date="2017-05" db="EMBL/GenBank/DDBJ databases">
        <title>Complete and WGS of Bordetella genogroups.</title>
        <authorList>
            <person name="Spilker T."/>
            <person name="LiPuma J."/>
        </authorList>
    </citation>
    <scope>NUCLEOTIDE SEQUENCE [LARGE SCALE GENOMIC DNA]</scope>
    <source>
        <strain evidence="2 5">AU17610</strain>
    </source>
</reference>
<dbReference type="Proteomes" id="UP000216354">
    <property type="component" value="Unassembled WGS sequence"/>
</dbReference>
<evidence type="ECO:0000313" key="3">
    <source>
        <dbReference type="EMBL" id="OZI65118.1"/>
    </source>
</evidence>
<evidence type="ECO:0000313" key="5">
    <source>
        <dbReference type="Proteomes" id="UP000217005"/>
    </source>
</evidence>
<dbReference type="EMBL" id="NEVL01000005">
    <property type="protein sequence ID" value="OZI29144.1"/>
    <property type="molecule type" value="Genomic_DNA"/>
</dbReference>
<proteinExistence type="predicted"/>
<feature type="region of interest" description="Disordered" evidence="1">
    <location>
        <begin position="1"/>
        <end position="36"/>
    </location>
</feature>
<accession>A0A261RVR6</accession>
<name>A0A261RVR6_9BORD</name>
<dbReference type="Proteomes" id="UP000217005">
    <property type="component" value="Unassembled WGS sequence"/>
</dbReference>
<feature type="region of interest" description="Disordered" evidence="1">
    <location>
        <begin position="151"/>
        <end position="171"/>
    </location>
</feature>
<evidence type="ECO:0000313" key="2">
    <source>
        <dbReference type="EMBL" id="OZI29144.1"/>
    </source>
</evidence>
<dbReference type="EMBL" id="NEVR01000002">
    <property type="protein sequence ID" value="OZI65118.1"/>
    <property type="molecule type" value="Genomic_DNA"/>
</dbReference>
<sequence>MSAPMNTPASSQPLREGYWYDSLDPDTPLERDGDRVRRDRAAPPWIVVDEQIASITIGSRWPGRLWRVRVVELGDMSGLVANPGYWRAREIALLEPLPLATLFGPHGHAVMALLARVATLTLAQAEALDAARHPDAEAAYSRAWDRWINPEPATPPEDWSGTLARAGGPGHARSPVHSGFSLLHGLLWKRAEALSGAAAVTRIEEDGEVEEQLAPPWSGACSALLHAAMAQGAPEVVAAADVAVLMQAGTRVFGG</sequence>
<keyword evidence="4" id="KW-1185">Reference proteome</keyword>